<dbReference type="Proteomes" id="UP001432027">
    <property type="component" value="Unassembled WGS sequence"/>
</dbReference>
<evidence type="ECO:0000313" key="2">
    <source>
        <dbReference type="EMBL" id="GMS80407.1"/>
    </source>
</evidence>
<evidence type="ECO:0000313" key="3">
    <source>
        <dbReference type="Proteomes" id="UP001432027"/>
    </source>
</evidence>
<feature type="transmembrane region" description="Helical" evidence="1">
    <location>
        <begin position="42"/>
        <end position="65"/>
    </location>
</feature>
<keyword evidence="3" id="KW-1185">Reference proteome</keyword>
<proteinExistence type="predicted"/>
<feature type="transmembrane region" description="Helical" evidence="1">
    <location>
        <begin position="86"/>
        <end position="107"/>
    </location>
</feature>
<comment type="caution">
    <text evidence="2">The sequence shown here is derived from an EMBL/GenBank/DDBJ whole genome shotgun (WGS) entry which is preliminary data.</text>
</comment>
<protein>
    <recommendedName>
        <fullName evidence="4">G protein-coupled receptor</fullName>
    </recommendedName>
</protein>
<dbReference type="EMBL" id="BTSX01000001">
    <property type="protein sequence ID" value="GMS80407.1"/>
    <property type="molecule type" value="Genomic_DNA"/>
</dbReference>
<accession>A0AAV5SCH6</accession>
<keyword evidence="1" id="KW-0472">Membrane</keyword>
<evidence type="ECO:0000256" key="1">
    <source>
        <dbReference type="SAM" id="Phobius"/>
    </source>
</evidence>
<dbReference type="AlphaFoldDB" id="A0AAV5SCH6"/>
<name>A0AAV5SCH6_9BILA</name>
<feature type="non-terminal residue" evidence="2">
    <location>
        <position position="1"/>
    </location>
</feature>
<keyword evidence="1" id="KW-0812">Transmembrane</keyword>
<organism evidence="2 3">
    <name type="scientific">Pristionchus entomophagus</name>
    <dbReference type="NCBI Taxonomy" id="358040"/>
    <lineage>
        <taxon>Eukaryota</taxon>
        <taxon>Metazoa</taxon>
        <taxon>Ecdysozoa</taxon>
        <taxon>Nematoda</taxon>
        <taxon>Chromadorea</taxon>
        <taxon>Rhabditida</taxon>
        <taxon>Rhabditina</taxon>
        <taxon>Diplogasteromorpha</taxon>
        <taxon>Diplogasteroidea</taxon>
        <taxon>Neodiplogasteridae</taxon>
        <taxon>Pristionchus</taxon>
    </lineage>
</organism>
<reference evidence="2" key="1">
    <citation type="submission" date="2023-10" db="EMBL/GenBank/DDBJ databases">
        <title>Genome assembly of Pristionchus species.</title>
        <authorList>
            <person name="Yoshida K."/>
            <person name="Sommer R.J."/>
        </authorList>
    </citation>
    <scope>NUCLEOTIDE SEQUENCE</scope>
    <source>
        <strain evidence="2">RS0144</strain>
    </source>
</reference>
<gene>
    <name evidence="2" type="ORF">PENTCL1PPCAC_2582</name>
</gene>
<feature type="non-terminal residue" evidence="2">
    <location>
        <position position="122"/>
    </location>
</feature>
<keyword evidence="1" id="KW-1133">Transmembrane helix</keyword>
<evidence type="ECO:0008006" key="4">
    <source>
        <dbReference type="Google" id="ProtNLM"/>
    </source>
</evidence>
<sequence length="122" mass="14001">WLAAIFIVSHSTYTGCYKRVDPYALRFTYACSNCGFYSDLLFYASLAFPSIIAISYGILFVYLYFQNEKSQEIKITVISQRQQLSFAIQFSIIAILQLFGSSFFYILPRFFGNSDVINSILT</sequence>